<dbReference type="STRING" id="1450535.A0A317VD41"/>
<proteinExistence type="predicted"/>
<dbReference type="InterPro" id="IPR001242">
    <property type="entry name" value="Condensation_dom"/>
</dbReference>
<dbReference type="GeneID" id="37118710"/>
<gene>
    <name evidence="3" type="ORF">BO94DRAFT_609031</name>
</gene>
<feature type="domain" description="Condensation" evidence="2">
    <location>
        <begin position="203"/>
        <end position="306"/>
    </location>
</feature>
<evidence type="ECO:0000313" key="4">
    <source>
        <dbReference type="Proteomes" id="UP000246702"/>
    </source>
</evidence>
<evidence type="ECO:0000313" key="3">
    <source>
        <dbReference type="EMBL" id="PWY70802.1"/>
    </source>
</evidence>
<name>A0A317VD41_9EURO</name>
<feature type="compositionally biased region" description="Basic and acidic residues" evidence="1">
    <location>
        <begin position="13"/>
        <end position="30"/>
    </location>
</feature>
<dbReference type="EMBL" id="MSFK01000038">
    <property type="protein sequence ID" value="PWY70802.1"/>
    <property type="molecule type" value="Genomic_DNA"/>
</dbReference>
<protein>
    <recommendedName>
        <fullName evidence="2">Condensation domain-containing protein</fullName>
    </recommendedName>
</protein>
<sequence>MSLLTAFRGSSSIRRESQRHFRRQQLEKHPQPAAEPGIPPVRDEMQAGIDNISFEDTIGPLINVLPFHVSINGKQSTTDYLRSVSPHFIQLTSVQSSTPDDGYCRDFTSAIAMEFEIFSVTISNCWLTTFAVPFTGKSGLFLLTGPSIRSSLSTASSRQVVSTLPRTPACPITFVMADRIDSFAYFKKTNAAILNPSVTEILLLEDFPDLRRVTLHQLVLASVALALQSNRNDIDIVLGAPYFNRGQDDLDTVGLFLEPIPIRIQFPFPQDQASVSTLSFVRAVQRCSQSAIAHAIPWTQLSEAVGASKTDFHNPPCWT</sequence>
<reference evidence="3 4" key="1">
    <citation type="submission" date="2016-12" db="EMBL/GenBank/DDBJ databases">
        <title>The genomes of Aspergillus section Nigri reveals drivers in fungal speciation.</title>
        <authorList>
            <consortium name="DOE Joint Genome Institute"/>
            <person name="Vesth T.C."/>
            <person name="Nybo J."/>
            <person name="Theobald S."/>
            <person name="Brandl J."/>
            <person name="Frisvad J.C."/>
            <person name="Nielsen K.F."/>
            <person name="Lyhne E.K."/>
            <person name="Kogle M.E."/>
            <person name="Kuo A."/>
            <person name="Riley R."/>
            <person name="Clum A."/>
            <person name="Nolan M."/>
            <person name="Lipzen A."/>
            <person name="Salamov A."/>
            <person name="Henrissat B."/>
            <person name="Wiebenga A."/>
            <person name="De Vries R.P."/>
            <person name="Grigoriev I.V."/>
            <person name="Mortensen U.H."/>
            <person name="Andersen M.R."/>
            <person name="Baker S.E."/>
        </authorList>
    </citation>
    <scope>NUCLEOTIDE SEQUENCE [LARGE SCALE GENOMIC DNA]</scope>
    <source>
        <strain evidence="3 4">CBS 115572</strain>
    </source>
</reference>
<evidence type="ECO:0000259" key="2">
    <source>
        <dbReference type="Pfam" id="PF00668"/>
    </source>
</evidence>
<dbReference type="GO" id="GO:0003824">
    <property type="term" value="F:catalytic activity"/>
    <property type="evidence" value="ECO:0007669"/>
    <property type="project" value="InterPro"/>
</dbReference>
<feature type="region of interest" description="Disordered" evidence="1">
    <location>
        <begin position="1"/>
        <end position="39"/>
    </location>
</feature>
<accession>A0A317VD41</accession>
<dbReference type="Proteomes" id="UP000246702">
    <property type="component" value="Unassembled WGS sequence"/>
</dbReference>
<comment type="caution">
    <text evidence="3">The sequence shown here is derived from an EMBL/GenBank/DDBJ whole genome shotgun (WGS) entry which is preliminary data.</text>
</comment>
<dbReference type="AlphaFoldDB" id="A0A317VD41"/>
<dbReference type="Pfam" id="PF00668">
    <property type="entry name" value="Condensation"/>
    <property type="match status" value="1"/>
</dbReference>
<keyword evidence="4" id="KW-1185">Reference proteome</keyword>
<dbReference type="Gene3D" id="3.30.559.30">
    <property type="entry name" value="Nonribosomal peptide synthetase, condensation domain"/>
    <property type="match status" value="1"/>
</dbReference>
<evidence type="ECO:0000256" key="1">
    <source>
        <dbReference type="SAM" id="MobiDB-lite"/>
    </source>
</evidence>
<organism evidence="3 4">
    <name type="scientific">Aspergillus sclerotioniger CBS 115572</name>
    <dbReference type="NCBI Taxonomy" id="1450535"/>
    <lineage>
        <taxon>Eukaryota</taxon>
        <taxon>Fungi</taxon>
        <taxon>Dikarya</taxon>
        <taxon>Ascomycota</taxon>
        <taxon>Pezizomycotina</taxon>
        <taxon>Eurotiomycetes</taxon>
        <taxon>Eurotiomycetidae</taxon>
        <taxon>Eurotiales</taxon>
        <taxon>Aspergillaceae</taxon>
        <taxon>Aspergillus</taxon>
        <taxon>Aspergillus subgen. Circumdati</taxon>
    </lineage>
</organism>
<dbReference type="RefSeq" id="XP_025462696.1">
    <property type="nucleotide sequence ID" value="XM_025616567.1"/>
</dbReference>
<dbReference type="SUPFAM" id="SSF52777">
    <property type="entry name" value="CoA-dependent acyltransferases"/>
    <property type="match status" value="1"/>
</dbReference>
<dbReference type="OrthoDB" id="416786at2759"/>